<dbReference type="InterPro" id="IPR000232">
    <property type="entry name" value="HSF_DNA-bd"/>
</dbReference>
<dbReference type="PANTHER" id="PTHR10015:SF206">
    <property type="entry name" value="HSF-TYPE DNA-BINDING DOMAIN-CONTAINING PROTEIN"/>
    <property type="match status" value="1"/>
</dbReference>
<dbReference type="PANTHER" id="PTHR10015">
    <property type="entry name" value="HEAT SHOCK TRANSCRIPTION FACTOR"/>
    <property type="match status" value="1"/>
</dbReference>
<feature type="compositionally biased region" description="Low complexity" evidence="5">
    <location>
        <begin position="13"/>
        <end position="24"/>
    </location>
</feature>
<reference evidence="7" key="1">
    <citation type="submission" date="2023-06" db="EMBL/GenBank/DDBJ databases">
        <title>Survivors Of The Sea: Transcriptome response of Skeletonema marinoi to long-term dormancy.</title>
        <authorList>
            <person name="Pinder M.I.M."/>
            <person name="Kourtchenko O."/>
            <person name="Robertson E.K."/>
            <person name="Larsson T."/>
            <person name="Maumus F."/>
            <person name="Osuna-Cruz C.M."/>
            <person name="Vancaester E."/>
            <person name="Stenow R."/>
            <person name="Vandepoele K."/>
            <person name="Ploug H."/>
            <person name="Bruchert V."/>
            <person name="Godhe A."/>
            <person name="Topel M."/>
        </authorList>
    </citation>
    <scope>NUCLEOTIDE SEQUENCE</scope>
    <source>
        <strain evidence="7">R05AC</strain>
    </source>
</reference>
<dbReference type="InterPro" id="IPR036390">
    <property type="entry name" value="WH_DNA-bd_sf"/>
</dbReference>
<dbReference type="SUPFAM" id="SSF46785">
    <property type="entry name" value="Winged helix' DNA-binding domain"/>
    <property type="match status" value="1"/>
</dbReference>
<evidence type="ECO:0000259" key="6">
    <source>
        <dbReference type="SMART" id="SM00415"/>
    </source>
</evidence>
<dbReference type="GO" id="GO:0005634">
    <property type="term" value="C:nucleus"/>
    <property type="evidence" value="ECO:0007669"/>
    <property type="project" value="UniProtKB-SubCell"/>
</dbReference>
<accession>A0AAD8Y5N0</accession>
<feature type="region of interest" description="Disordered" evidence="5">
    <location>
        <begin position="89"/>
        <end position="141"/>
    </location>
</feature>
<proteinExistence type="inferred from homology"/>
<comment type="similarity">
    <text evidence="4">Belongs to the HSF family.</text>
</comment>
<keyword evidence="7" id="KW-0346">Stress response</keyword>
<dbReference type="SMART" id="SM00415">
    <property type="entry name" value="HSF"/>
    <property type="match status" value="1"/>
</dbReference>
<dbReference type="InterPro" id="IPR036388">
    <property type="entry name" value="WH-like_DNA-bd_sf"/>
</dbReference>
<name>A0AAD8Y5N0_9STRA</name>
<evidence type="ECO:0000256" key="5">
    <source>
        <dbReference type="SAM" id="MobiDB-lite"/>
    </source>
</evidence>
<keyword evidence="8" id="KW-1185">Reference proteome</keyword>
<evidence type="ECO:0000313" key="7">
    <source>
        <dbReference type="EMBL" id="KAK1739477.1"/>
    </source>
</evidence>
<evidence type="ECO:0000256" key="2">
    <source>
        <dbReference type="ARBA" id="ARBA00023125"/>
    </source>
</evidence>
<feature type="compositionally biased region" description="Basic and acidic residues" evidence="5">
    <location>
        <begin position="91"/>
        <end position="100"/>
    </location>
</feature>
<organism evidence="7 8">
    <name type="scientific">Skeletonema marinoi</name>
    <dbReference type="NCBI Taxonomy" id="267567"/>
    <lineage>
        <taxon>Eukaryota</taxon>
        <taxon>Sar</taxon>
        <taxon>Stramenopiles</taxon>
        <taxon>Ochrophyta</taxon>
        <taxon>Bacillariophyta</taxon>
        <taxon>Coscinodiscophyceae</taxon>
        <taxon>Thalassiosirophycidae</taxon>
        <taxon>Thalassiosirales</taxon>
        <taxon>Skeletonemataceae</taxon>
        <taxon>Skeletonema</taxon>
        <taxon>Skeletonema marinoi-dohrnii complex</taxon>
    </lineage>
</organism>
<sequence length="426" mass="46835">MASPPTKRCTVTANAADADAAAADQSQSESSTTKDKEMKMMIASGEDIDVKNADATTPPPPSQEAAAAAAAAAAPEGLILLYAASQVETTPKAEAERDVTTEEAPSTIRVFRDGGRGTAEGRYGSSRDAEEASPSNVDGDDSENLAAAAFKNDVKSFPQILQDILATQEYQPIVHWLPDGFSFIIADKQQFSDVILPKCFREALFHSFVRKLNRWGFRRVKSRHKGEESSFANVNFVRDKPWLCLKMKCNSKPTYHKGPSTKKNAAGSANKLAKAARIVVPARAPPRSLSAGGMVDASRAFVATGSRVSVGEYERLPLPKRPIPTVTTAAGSLPAAVASNIQERQHLAFIPPQHHQRIFHERQILIAQMRQRHQLEVEWQRLNAMSSHIDGQFAGRRNINMQSAMMAKYTRDLMSSKNIYYRRERK</sequence>
<evidence type="ECO:0000256" key="3">
    <source>
        <dbReference type="ARBA" id="ARBA00023242"/>
    </source>
</evidence>
<keyword evidence="3" id="KW-0539">Nucleus</keyword>
<comment type="subcellular location">
    <subcellularLocation>
        <location evidence="1">Nucleus</location>
    </subcellularLocation>
</comment>
<dbReference type="GO" id="GO:0043565">
    <property type="term" value="F:sequence-specific DNA binding"/>
    <property type="evidence" value="ECO:0007669"/>
    <property type="project" value="InterPro"/>
</dbReference>
<dbReference type="EMBL" id="JATAAI010000018">
    <property type="protein sequence ID" value="KAK1739477.1"/>
    <property type="molecule type" value="Genomic_DNA"/>
</dbReference>
<evidence type="ECO:0000313" key="8">
    <source>
        <dbReference type="Proteomes" id="UP001224775"/>
    </source>
</evidence>
<dbReference type="AlphaFoldDB" id="A0AAD8Y5N0"/>
<gene>
    <name evidence="7" type="ORF">QTG54_010020</name>
</gene>
<keyword evidence="2" id="KW-0238">DNA-binding</keyword>
<feature type="domain" description="HSF-type DNA-binding" evidence="6">
    <location>
        <begin position="153"/>
        <end position="250"/>
    </location>
</feature>
<dbReference type="GO" id="GO:0003700">
    <property type="term" value="F:DNA-binding transcription factor activity"/>
    <property type="evidence" value="ECO:0007669"/>
    <property type="project" value="InterPro"/>
</dbReference>
<protein>
    <submittedName>
        <fullName evidence="7">Heat shock factor family protein</fullName>
    </submittedName>
</protein>
<feature type="region of interest" description="Disordered" evidence="5">
    <location>
        <begin position="1"/>
        <end position="70"/>
    </location>
</feature>
<evidence type="ECO:0000256" key="1">
    <source>
        <dbReference type="ARBA" id="ARBA00004123"/>
    </source>
</evidence>
<evidence type="ECO:0000256" key="4">
    <source>
        <dbReference type="RuleBase" id="RU004020"/>
    </source>
</evidence>
<dbReference type="Pfam" id="PF00447">
    <property type="entry name" value="HSF_DNA-bind"/>
    <property type="match status" value="1"/>
</dbReference>
<dbReference type="Gene3D" id="1.10.10.10">
    <property type="entry name" value="Winged helix-like DNA-binding domain superfamily/Winged helix DNA-binding domain"/>
    <property type="match status" value="1"/>
</dbReference>
<comment type="caution">
    <text evidence="7">The sequence shown here is derived from an EMBL/GenBank/DDBJ whole genome shotgun (WGS) entry which is preliminary data.</text>
</comment>
<dbReference type="Proteomes" id="UP001224775">
    <property type="component" value="Unassembled WGS sequence"/>
</dbReference>